<dbReference type="Proteomes" id="UP001601992">
    <property type="component" value="Unassembled WGS sequence"/>
</dbReference>
<accession>A0ABW6SDL2</accession>
<comment type="caution">
    <text evidence="2">The sequence shown here is derived from an EMBL/GenBank/DDBJ whole genome shotgun (WGS) entry which is preliminary data.</text>
</comment>
<sequence length="180" mass="19309">MSSSADAKGPSWSAFRPRPVHKPVELHSPASELGAALQRCRRDLNAERAASAEAAATARAEAAEQAALVFRLSTVLRENDQAMLDAGLKRTGRILRVVCDQMLSALDRAGLTVQDPAGQPYRDVADAVEVAGWRHASDFHDEVVAETIEPIIRHGDEVVRLGRVVMGAPAPEHSSDEEGA</sequence>
<keyword evidence="3" id="KW-1185">Reference proteome</keyword>
<gene>
    <name evidence="2" type="ORF">ACFYXQ_38775</name>
</gene>
<name>A0ABW6SDL2_9NOCA</name>
<evidence type="ECO:0000256" key="1">
    <source>
        <dbReference type="SAM" id="MobiDB-lite"/>
    </source>
</evidence>
<feature type="region of interest" description="Disordered" evidence="1">
    <location>
        <begin position="1"/>
        <end position="26"/>
    </location>
</feature>
<evidence type="ECO:0000313" key="3">
    <source>
        <dbReference type="Proteomes" id="UP001601992"/>
    </source>
</evidence>
<evidence type="ECO:0000313" key="2">
    <source>
        <dbReference type="EMBL" id="MFF3573719.1"/>
    </source>
</evidence>
<dbReference type="EMBL" id="JBIAQY010000021">
    <property type="protein sequence ID" value="MFF3573719.1"/>
    <property type="molecule type" value="Genomic_DNA"/>
</dbReference>
<proteinExistence type="predicted"/>
<evidence type="ECO:0008006" key="4">
    <source>
        <dbReference type="Google" id="ProtNLM"/>
    </source>
</evidence>
<organism evidence="2 3">
    <name type="scientific">Nocardia jiangxiensis</name>
    <dbReference type="NCBI Taxonomy" id="282685"/>
    <lineage>
        <taxon>Bacteria</taxon>
        <taxon>Bacillati</taxon>
        <taxon>Actinomycetota</taxon>
        <taxon>Actinomycetes</taxon>
        <taxon>Mycobacteriales</taxon>
        <taxon>Nocardiaceae</taxon>
        <taxon>Nocardia</taxon>
    </lineage>
</organism>
<protein>
    <recommendedName>
        <fullName evidence="4">Nucleotide exchange factor GrpE</fullName>
    </recommendedName>
</protein>
<dbReference type="RefSeq" id="WP_387406512.1">
    <property type="nucleotide sequence ID" value="NZ_JBIAQY010000021.1"/>
</dbReference>
<reference evidence="2 3" key="1">
    <citation type="submission" date="2024-10" db="EMBL/GenBank/DDBJ databases">
        <title>The Natural Products Discovery Center: Release of the First 8490 Sequenced Strains for Exploring Actinobacteria Biosynthetic Diversity.</title>
        <authorList>
            <person name="Kalkreuter E."/>
            <person name="Kautsar S.A."/>
            <person name="Yang D."/>
            <person name="Bader C.D."/>
            <person name="Teijaro C.N."/>
            <person name="Fluegel L."/>
            <person name="Davis C.M."/>
            <person name="Simpson J.R."/>
            <person name="Lauterbach L."/>
            <person name="Steele A.D."/>
            <person name="Gui C."/>
            <person name="Meng S."/>
            <person name="Li G."/>
            <person name="Viehrig K."/>
            <person name="Ye F."/>
            <person name="Su P."/>
            <person name="Kiefer A.F."/>
            <person name="Nichols A."/>
            <person name="Cepeda A.J."/>
            <person name="Yan W."/>
            <person name="Fan B."/>
            <person name="Jiang Y."/>
            <person name="Adhikari A."/>
            <person name="Zheng C.-J."/>
            <person name="Schuster L."/>
            <person name="Cowan T.M."/>
            <person name="Smanski M.J."/>
            <person name="Chevrette M.G."/>
            <person name="De Carvalho L.P.S."/>
            <person name="Shen B."/>
        </authorList>
    </citation>
    <scope>NUCLEOTIDE SEQUENCE [LARGE SCALE GENOMIC DNA]</scope>
    <source>
        <strain evidence="2 3">NPDC002593</strain>
    </source>
</reference>